<dbReference type="Gene3D" id="2.60.40.1610">
    <property type="entry name" value="Domain of unknown function DUF1254"/>
    <property type="match status" value="1"/>
</dbReference>
<feature type="domain" description="DUF1254" evidence="3">
    <location>
        <begin position="56"/>
        <end position="202"/>
    </location>
</feature>
<dbReference type="Pfam" id="PF06742">
    <property type="entry name" value="DUF1214"/>
    <property type="match status" value="1"/>
</dbReference>
<feature type="signal peptide" evidence="1">
    <location>
        <begin position="1"/>
        <end position="20"/>
    </location>
</feature>
<dbReference type="EMBL" id="JAPQKR010000012">
    <property type="protein sequence ID" value="KAJ5204542.1"/>
    <property type="molecule type" value="Genomic_DNA"/>
</dbReference>
<evidence type="ECO:0000259" key="3">
    <source>
        <dbReference type="Pfam" id="PF06863"/>
    </source>
</evidence>
<evidence type="ECO:0000256" key="1">
    <source>
        <dbReference type="SAM" id="SignalP"/>
    </source>
</evidence>
<reference evidence="4" key="2">
    <citation type="journal article" date="2023" name="IMA Fungus">
        <title>Comparative genomic study of the Penicillium genus elucidates a diverse pangenome and 15 lateral gene transfer events.</title>
        <authorList>
            <person name="Petersen C."/>
            <person name="Sorensen T."/>
            <person name="Nielsen M.R."/>
            <person name="Sondergaard T.E."/>
            <person name="Sorensen J.L."/>
            <person name="Fitzpatrick D.A."/>
            <person name="Frisvad J.C."/>
            <person name="Nielsen K.L."/>
        </authorList>
    </citation>
    <scope>NUCLEOTIDE SEQUENCE</scope>
    <source>
        <strain evidence="4">IBT 15544</strain>
    </source>
</reference>
<dbReference type="PROSITE" id="PS51257">
    <property type="entry name" value="PROKAR_LIPOPROTEIN"/>
    <property type="match status" value="1"/>
</dbReference>
<protein>
    <submittedName>
        <fullName evidence="4">DUF1254-domain-containing protein</fullName>
    </submittedName>
</protein>
<keyword evidence="1" id="KW-0732">Signal</keyword>
<dbReference type="PANTHER" id="PTHR36509">
    <property type="entry name" value="BLL3101 PROTEIN"/>
    <property type="match status" value="1"/>
</dbReference>
<gene>
    <name evidence="4" type="ORF">N7498_005421</name>
</gene>
<dbReference type="AlphaFoldDB" id="A0A9W9T063"/>
<evidence type="ECO:0000313" key="5">
    <source>
        <dbReference type="Proteomes" id="UP001150904"/>
    </source>
</evidence>
<name>A0A9W9T063_9EURO</name>
<dbReference type="Pfam" id="PF06863">
    <property type="entry name" value="DUF1254"/>
    <property type="match status" value="1"/>
</dbReference>
<dbReference type="Proteomes" id="UP001150904">
    <property type="component" value="Unassembled WGS sequence"/>
</dbReference>
<dbReference type="SUPFAM" id="SSF160935">
    <property type="entry name" value="VPA0735-like"/>
    <property type="match status" value="1"/>
</dbReference>
<evidence type="ECO:0000259" key="2">
    <source>
        <dbReference type="Pfam" id="PF06742"/>
    </source>
</evidence>
<dbReference type="GeneID" id="83179784"/>
<dbReference type="InterPro" id="IPR010679">
    <property type="entry name" value="DUF1254"/>
</dbReference>
<comment type="caution">
    <text evidence="4">The sequence shown here is derived from an EMBL/GenBank/DDBJ whole genome shotgun (WGS) entry which is preliminary data.</text>
</comment>
<evidence type="ECO:0000313" key="4">
    <source>
        <dbReference type="EMBL" id="KAJ5204542.1"/>
    </source>
</evidence>
<dbReference type="InterPro" id="IPR010621">
    <property type="entry name" value="DUF1214"/>
</dbReference>
<dbReference type="InterPro" id="IPR037049">
    <property type="entry name" value="DUF1214_C_sf"/>
</dbReference>
<sequence>MKGSSLLCSSLFGAAVGAASQSCLEEATDITLTYGYPLMPFVTFAVPAIEVAKGANRFEHYRELATADFHDVVRANVDTLYSVSILDWTHHDLIVNVPVVKDRYWVFPFYDAYANNYVNIGSVNNSTVGKYVVRFDPSGKRQPGLQLCSQSRNEKKLRGECYGVDGYINSPTAYGILLPRYALINGIPEDLQQIHDLQNKSGIHTIEAGQRSKHPRAPLTISMLNSSISSNPATRIRQLTARISPNSPPRNVSDSARVNRIIREKHGQRSNPATKPAEPRHDWDQLTFQAQGDYGTNYLMRQFVAYRGYLGLTQSEALYPSYIGGDSGQTLNIGPKEAYIFKFPSKPPLAQYGFWSLTACNAEQFLVSNALNRYALSDRSNITYTDGSRVYGGDAHADDSFELLVQPADLAPPNNWTSNWLPAPKGGGAFSLTLRFYAPSDALRQGEWSYPVVRKQAAIVA</sequence>
<feature type="chain" id="PRO_5040844535" evidence="1">
    <location>
        <begin position="21"/>
        <end position="461"/>
    </location>
</feature>
<dbReference type="InterPro" id="IPR037050">
    <property type="entry name" value="DUF1254_sf"/>
</dbReference>
<dbReference type="Gene3D" id="2.60.120.600">
    <property type="entry name" value="Domain of unknown function DUF1214, C-terminal domain"/>
    <property type="match status" value="1"/>
</dbReference>
<reference evidence="4" key="1">
    <citation type="submission" date="2022-12" db="EMBL/GenBank/DDBJ databases">
        <authorList>
            <person name="Petersen C."/>
        </authorList>
    </citation>
    <scope>NUCLEOTIDE SEQUENCE</scope>
    <source>
        <strain evidence="4">IBT 15544</strain>
    </source>
</reference>
<keyword evidence="5" id="KW-1185">Reference proteome</keyword>
<feature type="domain" description="DUF1214" evidence="2">
    <location>
        <begin position="316"/>
        <end position="440"/>
    </location>
</feature>
<accession>A0A9W9T063</accession>
<dbReference type="OrthoDB" id="2018906at2759"/>
<organism evidence="4 5">
    <name type="scientific">Penicillium cinerascens</name>
    <dbReference type="NCBI Taxonomy" id="70096"/>
    <lineage>
        <taxon>Eukaryota</taxon>
        <taxon>Fungi</taxon>
        <taxon>Dikarya</taxon>
        <taxon>Ascomycota</taxon>
        <taxon>Pezizomycotina</taxon>
        <taxon>Eurotiomycetes</taxon>
        <taxon>Eurotiomycetidae</taxon>
        <taxon>Eurotiales</taxon>
        <taxon>Aspergillaceae</taxon>
        <taxon>Penicillium</taxon>
    </lineage>
</organism>
<dbReference type="RefSeq" id="XP_058309021.1">
    <property type="nucleotide sequence ID" value="XM_058452483.1"/>
</dbReference>
<proteinExistence type="predicted"/>
<dbReference type="PANTHER" id="PTHR36509:SF2">
    <property type="entry name" value="BLL3101 PROTEIN"/>
    <property type="match status" value="1"/>
</dbReference>